<reference evidence="2 3" key="1">
    <citation type="submission" date="2016-10" db="EMBL/GenBank/DDBJ databases">
        <authorList>
            <person name="de Groot N.N."/>
        </authorList>
    </citation>
    <scope>NUCLEOTIDE SEQUENCE [LARGE SCALE GENOMIC DNA]</scope>
    <source>
        <strain evidence="2 3">DSM 11457</strain>
    </source>
</reference>
<dbReference type="Proteomes" id="UP000182160">
    <property type="component" value="Unassembled WGS sequence"/>
</dbReference>
<name>A0A1H8A4R2_9RHOB</name>
<organism evidence="2 3">
    <name type="scientific">Roseovarius tolerans</name>
    <dbReference type="NCBI Taxonomy" id="74031"/>
    <lineage>
        <taxon>Bacteria</taxon>
        <taxon>Pseudomonadati</taxon>
        <taxon>Pseudomonadota</taxon>
        <taxon>Alphaproteobacteria</taxon>
        <taxon>Rhodobacterales</taxon>
        <taxon>Roseobacteraceae</taxon>
        <taxon>Roseovarius</taxon>
    </lineage>
</organism>
<dbReference type="SUPFAM" id="SSF56300">
    <property type="entry name" value="Metallo-dependent phosphatases"/>
    <property type="match status" value="1"/>
</dbReference>
<proteinExistence type="predicted"/>
<dbReference type="GO" id="GO:0110154">
    <property type="term" value="P:RNA decapping"/>
    <property type="evidence" value="ECO:0007669"/>
    <property type="project" value="TreeGrafter"/>
</dbReference>
<gene>
    <name evidence="2" type="ORF">SAMN04488077_106208</name>
</gene>
<evidence type="ECO:0000313" key="3">
    <source>
        <dbReference type="Proteomes" id="UP000182160"/>
    </source>
</evidence>
<dbReference type="GO" id="GO:0008803">
    <property type="term" value="F:bis(5'-nucleosyl)-tetraphosphatase (symmetrical) activity"/>
    <property type="evidence" value="ECO:0007669"/>
    <property type="project" value="TreeGrafter"/>
</dbReference>
<dbReference type="PANTHER" id="PTHR42850:SF4">
    <property type="entry name" value="ZINC-DEPENDENT ENDOPOLYPHOSPHATASE"/>
    <property type="match status" value="1"/>
</dbReference>
<dbReference type="AlphaFoldDB" id="A0A1H8A4R2"/>
<evidence type="ECO:0000259" key="1">
    <source>
        <dbReference type="Pfam" id="PF00149"/>
    </source>
</evidence>
<dbReference type="PANTHER" id="PTHR42850">
    <property type="entry name" value="METALLOPHOSPHOESTERASE"/>
    <property type="match status" value="1"/>
</dbReference>
<feature type="domain" description="Calcineurin-like phosphoesterase" evidence="1">
    <location>
        <begin position="50"/>
        <end position="248"/>
    </location>
</feature>
<dbReference type="Pfam" id="PF00149">
    <property type="entry name" value="Metallophos"/>
    <property type="match status" value="1"/>
</dbReference>
<protein>
    <submittedName>
        <fullName evidence="2">Serine/threonine protein phosphatase 1</fullName>
    </submittedName>
</protein>
<accession>A0A1H8A4R2</accession>
<sequence>MLEACLWHDDRAAPSVRFARALSKASSRPIASPLWTTSHRQGLHPRMTDPIYAIPDIHGQDALLDAALDLVTQDGGAQARIVFLGDLVDRGPDSRAVIDRLMQGQADGRPWTVLKGNHDQLFLDFIDTGQIRSPQVRSGLTWLNPRLGGATTLASYGVSASEDAPAWDAARAAVPQAHRDWLARLPLYKEVGGLLFVHAGIRPGLPLADQSPTDLMWIRDGFLDHDAPHPWLVVHGHTALDRPQHFGNRIDLDGGAGYGRQIWPAVFDGRSCHLLTDTGRQPLTPAG</sequence>
<dbReference type="InterPro" id="IPR029052">
    <property type="entry name" value="Metallo-depent_PP-like"/>
</dbReference>
<dbReference type="EMBL" id="FOBO01000006">
    <property type="protein sequence ID" value="SEM64818.1"/>
    <property type="molecule type" value="Genomic_DNA"/>
</dbReference>
<dbReference type="GO" id="GO:0005737">
    <property type="term" value="C:cytoplasm"/>
    <property type="evidence" value="ECO:0007669"/>
    <property type="project" value="TreeGrafter"/>
</dbReference>
<dbReference type="InterPro" id="IPR050126">
    <property type="entry name" value="Ap4A_hydrolase"/>
</dbReference>
<dbReference type="Gene3D" id="3.60.21.10">
    <property type="match status" value="1"/>
</dbReference>
<evidence type="ECO:0000313" key="2">
    <source>
        <dbReference type="EMBL" id="SEM64818.1"/>
    </source>
</evidence>
<dbReference type="GO" id="GO:0016791">
    <property type="term" value="F:phosphatase activity"/>
    <property type="evidence" value="ECO:0007669"/>
    <property type="project" value="TreeGrafter"/>
</dbReference>
<dbReference type="InterPro" id="IPR004843">
    <property type="entry name" value="Calcineurin-like_PHP"/>
</dbReference>